<keyword evidence="2" id="KW-1185">Reference proteome</keyword>
<name>A0A8C0GZ28_CHEAB</name>
<protein>
    <submittedName>
        <fullName evidence="1">Uncharacterized protein</fullName>
    </submittedName>
</protein>
<dbReference type="AlphaFoldDB" id="A0A8C0GZ28"/>
<accession>A0A8C0GZ28</accession>
<dbReference type="Proteomes" id="UP000694404">
    <property type="component" value="Unplaced"/>
</dbReference>
<sequence>MAQEAGTSYRSREASLCRRLSDTLTLCFSSLHLKTFTKQVSRTPILHTGKLRHREVNQEHIFRSPDYWPSVLSTRRHCHLILQGETEAEKAQGICPGLHKDFVAELGIKSTIKITAHSTVLPFCFNFPYLQNKDSQILPLKLG</sequence>
<reference evidence="1" key="2">
    <citation type="submission" date="2025-09" db="UniProtKB">
        <authorList>
            <consortium name="Ensembl"/>
        </authorList>
    </citation>
    <scope>IDENTIFICATION</scope>
</reference>
<evidence type="ECO:0000313" key="1">
    <source>
        <dbReference type="Ensembl" id="ENSCABP00000015363.1"/>
    </source>
</evidence>
<organism evidence="1 2">
    <name type="scientific">Chelonoidis abingdonii</name>
    <name type="common">Abingdon island giant tortoise</name>
    <name type="synonym">Testudo abingdonii</name>
    <dbReference type="NCBI Taxonomy" id="106734"/>
    <lineage>
        <taxon>Eukaryota</taxon>
        <taxon>Metazoa</taxon>
        <taxon>Chordata</taxon>
        <taxon>Craniata</taxon>
        <taxon>Vertebrata</taxon>
        <taxon>Euteleostomi</taxon>
        <taxon>Archelosauria</taxon>
        <taxon>Testudinata</taxon>
        <taxon>Testudines</taxon>
        <taxon>Cryptodira</taxon>
        <taxon>Durocryptodira</taxon>
        <taxon>Testudinoidea</taxon>
        <taxon>Testudinidae</taxon>
        <taxon>Chelonoidis</taxon>
    </lineage>
</organism>
<dbReference type="Ensembl" id="ENSCABT00000016833.1">
    <property type="protein sequence ID" value="ENSCABP00000015363.1"/>
    <property type="gene ID" value="ENSCABG00000011461.1"/>
</dbReference>
<proteinExistence type="predicted"/>
<reference evidence="1" key="1">
    <citation type="submission" date="2025-08" db="UniProtKB">
        <authorList>
            <consortium name="Ensembl"/>
        </authorList>
    </citation>
    <scope>IDENTIFICATION</scope>
</reference>
<evidence type="ECO:0000313" key="2">
    <source>
        <dbReference type="Proteomes" id="UP000694404"/>
    </source>
</evidence>